<dbReference type="Gene3D" id="3.30.465.10">
    <property type="match status" value="1"/>
</dbReference>
<organism evidence="13 14">
    <name type="scientific">Quillaja saponaria</name>
    <name type="common">Soap bark tree</name>
    <dbReference type="NCBI Taxonomy" id="32244"/>
    <lineage>
        <taxon>Eukaryota</taxon>
        <taxon>Viridiplantae</taxon>
        <taxon>Streptophyta</taxon>
        <taxon>Embryophyta</taxon>
        <taxon>Tracheophyta</taxon>
        <taxon>Spermatophyta</taxon>
        <taxon>Magnoliopsida</taxon>
        <taxon>eudicotyledons</taxon>
        <taxon>Gunneridae</taxon>
        <taxon>Pentapetalae</taxon>
        <taxon>rosids</taxon>
        <taxon>fabids</taxon>
        <taxon>Fabales</taxon>
        <taxon>Quillajaceae</taxon>
        <taxon>Quillaja</taxon>
    </lineage>
</organism>
<feature type="compositionally biased region" description="Basic and acidic residues" evidence="9">
    <location>
        <begin position="646"/>
        <end position="666"/>
    </location>
</feature>
<proteinExistence type="predicted"/>
<dbReference type="FunFam" id="3.10.580.10:FF:000002">
    <property type="entry name" value="Magnesium/cobalt efflux protein CorC"/>
    <property type="match status" value="1"/>
</dbReference>
<dbReference type="InterPro" id="IPR044751">
    <property type="entry name" value="Ion_transp-like_CBS"/>
</dbReference>
<dbReference type="SUPFAM" id="SSF56176">
    <property type="entry name" value="FAD-binding/transporter-associated domain-like"/>
    <property type="match status" value="1"/>
</dbReference>
<feature type="transmembrane region" description="Helical" evidence="10">
    <location>
        <begin position="103"/>
        <end position="120"/>
    </location>
</feature>
<evidence type="ECO:0000259" key="11">
    <source>
        <dbReference type="PROSITE" id="PS51371"/>
    </source>
</evidence>
<dbReference type="CDD" id="cd04590">
    <property type="entry name" value="CBS_pair_CorC_HlyC_assoc"/>
    <property type="match status" value="1"/>
</dbReference>
<feature type="transmembrane region" description="Helical" evidence="10">
    <location>
        <begin position="241"/>
        <end position="261"/>
    </location>
</feature>
<dbReference type="InterPro" id="IPR046342">
    <property type="entry name" value="CBS_dom_sf"/>
</dbReference>
<dbReference type="InterPro" id="IPR036318">
    <property type="entry name" value="FAD-bd_PCMH-like_sf"/>
</dbReference>
<dbReference type="Pfam" id="PF00571">
    <property type="entry name" value="CBS"/>
    <property type="match status" value="2"/>
</dbReference>
<evidence type="ECO:0000256" key="1">
    <source>
        <dbReference type="ARBA" id="ARBA00004141"/>
    </source>
</evidence>
<dbReference type="PROSITE" id="PS51846">
    <property type="entry name" value="CNNM"/>
    <property type="match status" value="1"/>
</dbReference>
<feature type="transmembrane region" description="Helical" evidence="10">
    <location>
        <begin position="281"/>
        <end position="303"/>
    </location>
</feature>
<dbReference type="InterPro" id="IPR016169">
    <property type="entry name" value="FAD-bd_PCMH_sub2"/>
</dbReference>
<gene>
    <name evidence="13" type="ORF">O6P43_013601</name>
</gene>
<evidence type="ECO:0000313" key="14">
    <source>
        <dbReference type="Proteomes" id="UP001163823"/>
    </source>
</evidence>
<dbReference type="InterPro" id="IPR002550">
    <property type="entry name" value="CNNM"/>
</dbReference>
<keyword evidence="14" id="KW-1185">Reference proteome</keyword>
<evidence type="ECO:0000256" key="9">
    <source>
        <dbReference type="SAM" id="MobiDB-lite"/>
    </source>
</evidence>
<comment type="subcellular location">
    <subcellularLocation>
        <location evidence="1">Membrane</location>
        <topology evidence="1">Multi-pass membrane protein</topology>
    </subcellularLocation>
</comment>
<dbReference type="InterPro" id="IPR005170">
    <property type="entry name" value="Transptr-assoc_dom"/>
</dbReference>
<keyword evidence="6 8" id="KW-0472">Membrane</keyword>
<sequence>MAVEASLLSQSAFVPSTKLLYFVNYNRRMRIPLKVLHKNNGYPSRLVSNCFGSCTFRSFFISRYREDHMFFDEPRLRCVGKASHSLPGGNAVSRASFDFVQELVKRGVILVAMVCGVLIFGCRRVFAVEGVVNAGYGGIGQSILLLKSAWPKLLQVLWIFKEQGLVLAVLLGLSAFFSMAETSITTLWPWKVRELAEKETENGVFKMLRSDVTRFLTTILIGTTVVNIGATALVTKAATAIFGEAGVTAATGVMTVVILLLTEITPKSIAVHNATEVARFVVRPVAWLSLVLYPLGQVVTYLSMGMQKMLGLKGRSEPYVTEEELKLMLRGAELSGAIEEEEQDMIENVLEIKDTHVKEVMTPLVDVVAIDASATLVDFHDLWVTQQYSRVPVFEHRVDNIMGIAYAMDLLDYVQKGELLQNNTVREMAHKPAYFVPDSMSVWNLLREFRIRKVHIAVVLNEYGGTVGIVTLEDVVEEIVGEIFDENDSKEEIQKKTGYIVMRAEGVFDVDANTSIDQLSEDLNIKMPEDIQYETVSGFICETFGYIPRTGETIKVVLEKENQEDNDESKPEHQDQKKKYQNFKLEILEGNARKVSAVRFERLSNDDSILETKEVTRWLPKIMKRKWSNEKDSDNVEDEEDSFPQRQEDGTSDEHEDDRDSPVKHY</sequence>
<dbReference type="SMART" id="SM01091">
    <property type="entry name" value="CorC_HlyC"/>
    <property type="match status" value="1"/>
</dbReference>
<evidence type="ECO:0000256" key="8">
    <source>
        <dbReference type="PROSITE-ProRule" id="PRU01193"/>
    </source>
</evidence>
<dbReference type="PANTHER" id="PTHR22777:SF17">
    <property type="entry name" value="UPF0053 PROTEIN SLL0260"/>
    <property type="match status" value="1"/>
</dbReference>
<dbReference type="GO" id="GO:0050660">
    <property type="term" value="F:flavin adenine dinucleotide binding"/>
    <property type="evidence" value="ECO:0007669"/>
    <property type="project" value="InterPro"/>
</dbReference>
<dbReference type="PANTHER" id="PTHR22777">
    <property type="entry name" value="HEMOLYSIN-RELATED"/>
    <property type="match status" value="1"/>
</dbReference>
<evidence type="ECO:0000256" key="7">
    <source>
        <dbReference type="PROSITE-ProRule" id="PRU00703"/>
    </source>
</evidence>
<dbReference type="Pfam" id="PF03471">
    <property type="entry name" value="CorC_HlyC"/>
    <property type="match status" value="1"/>
</dbReference>
<evidence type="ECO:0000259" key="12">
    <source>
        <dbReference type="PROSITE" id="PS51846"/>
    </source>
</evidence>
<comment type="caution">
    <text evidence="13">The sequence shown here is derived from an EMBL/GenBank/DDBJ whole genome shotgun (WGS) entry which is preliminary data.</text>
</comment>
<feature type="domain" description="CBS" evidence="11">
    <location>
        <begin position="361"/>
        <end position="420"/>
    </location>
</feature>
<dbReference type="KEGG" id="qsa:O6P43_013601"/>
<keyword evidence="5 7" id="KW-0129">CBS domain</keyword>
<name>A0AAD7LUI6_QUISA</name>
<evidence type="ECO:0000256" key="5">
    <source>
        <dbReference type="ARBA" id="ARBA00023122"/>
    </source>
</evidence>
<feature type="domain" description="CBS" evidence="11">
    <location>
        <begin position="428"/>
        <end position="486"/>
    </location>
</feature>
<keyword evidence="4 8" id="KW-1133">Transmembrane helix</keyword>
<dbReference type="Proteomes" id="UP001163823">
    <property type="component" value="Chromosome 6"/>
</dbReference>
<keyword evidence="2 8" id="KW-0812">Transmembrane</keyword>
<evidence type="ECO:0000256" key="4">
    <source>
        <dbReference type="ARBA" id="ARBA00022989"/>
    </source>
</evidence>
<reference evidence="13" key="1">
    <citation type="journal article" date="2023" name="Science">
        <title>Elucidation of the pathway for biosynthesis of saponin adjuvants from the soapbark tree.</title>
        <authorList>
            <person name="Reed J."/>
            <person name="Orme A."/>
            <person name="El-Demerdash A."/>
            <person name="Owen C."/>
            <person name="Martin L.B.B."/>
            <person name="Misra R.C."/>
            <person name="Kikuchi S."/>
            <person name="Rejzek M."/>
            <person name="Martin A.C."/>
            <person name="Harkess A."/>
            <person name="Leebens-Mack J."/>
            <person name="Louveau T."/>
            <person name="Stephenson M.J."/>
            <person name="Osbourn A."/>
        </authorList>
    </citation>
    <scope>NUCLEOTIDE SEQUENCE</scope>
    <source>
        <strain evidence="13">S10</strain>
    </source>
</reference>
<dbReference type="SUPFAM" id="SSF54631">
    <property type="entry name" value="CBS-domain pair"/>
    <property type="match status" value="1"/>
</dbReference>
<protein>
    <submittedName>
        <fullName evidence="13">DUF21 domain-containing protein</fullName>
    </submittedName>
</protein>
<dbReference type="GO" id="GO:0016020">
    <property type="term" value="C:membrane"/>
    <property type="evidence" value="ECO:0007669"/>
    <property type="project" value="UniProtKB-SubCell"/>
</dbReference>
<evidence type="ECO:0000313" key="13">
    <source>
        <dbReference type="EMBL" id="KAJ7963676.1"/>
    </source>
</evidence>
<dbReference type="InterPro" id="IPR000644">
    <property type="entry name" value="CBS_dom"/>
</dbReference>
<evidence type="ECO:0000256" key="10">
    <source>
        <dbReference type="SAM" id="Phobius"/>
    </source>
</evidence>
<dbReference type="PROSITE" id="PS51371">
    <property type="entry name" value="CBS"/>
    <property type="match status" value="2"/>
</dbReference>
<evidence type="ECO:0000256" key="6">
    <source>
        <dbReference type="ARBA" id="ARBA00023136"/>
    </source>
</evidence>
<keyword evidence="3" id="KW-0677">Repeat</keyword>
<evidence type="ECO:0000256" key="3">
    <source>
        <dbReference type="ARBA" id="ARBA00022737"/>
    </source>
</evidence>
<dbReference type="EMBL" id="JARAOO010000006">
    <property type="protein sequence ID" value="KAJ7963676.1"/>
    <property type="molecule type" value="Genomic_DNA"/>
</dbReference>
<feature type="transmembrane region" description="Helical" evidence="10">
    <location>
        <begin position="215"/>
        <end position="234"/>
    </location>
</feature>
<feature type="region of interest" description="Disordered" evidence="9">
    <location>
        <begin position="628"/>
        <end position="666"/>
    </location>
</feature>
<feature type="transmembrane region" description="Helical" evidence="10">
    <location>
        <begin position="158"/>
        <end position="180"/>
    </location>
</feature>
<dbReference type="Gene3D" id="3.10.580.10">
    <property type="entry name" value="CBS-domain"/>
    <property type="match status" value="1"/>
</dbReference>
<evidence type="ECO:0000256" key="2">
    <source>
        <dbReference type="ARBA" id="ARBA00022692"/>
    </source>
</evidence>
<feature type="domain" description="CNNM transmembrane" evidence="12">
    <location>
        <begin position="156"/>
        <end position="342"/>
    </location>
</feature>
<dbReference type="Pfam" id="PF01595">
    <property type="entry name" value="CNNM"/>
    <property type="match status" value="1"/>
</dbReference>
<dbReference type="AlphaFoldDB" id="A0AAD7LUI6"/>
<accession>A0AAD7LUI6</accession>